<feature type="domain" description="USP" evidence="2">
    <location>
        <begin position="36"/>
        <end position="339"/>
    </location>
</feature>
<evidence type="ECO:0000313" key="4">
    <source>
        <dbReference type="Proteomes" id="UP000699462"/>
    </source>
</evidence>
<dbReference type="GO" id="GO:0005829">
    <property type="term" value="C:cytosol"/>
    <property type="evidence" value="ECO:0007669"/>
    <property type="project" value="TreeGrafter"/>
</dbReference>
<dbReference type="InterPro" id="IPR038765">
    <property type="entry name" value="Papain-like_cys_pep_sf"/>
</dbReference>
<dbReference type="Proteomes" id="UP000699462">
    <property type="component" value="Unassembled WGS sequence"/>
</dbReference>
<dbReference type="InterPro" id="IPR018200">
    <property type="entry name" value="USP_CS"/>
</dbReference>
<reference evidence="3 4" key="1">
    <citation type="submission" date="2019-07" db="EMBL/GenBank/DDBJ databases">
        <title>Annotation for the trematode Paragonimus westermani.</title>
        <authorList>
            <person name="Choi Y.-J."/>
        </authorList>
    </citation>
    <scope>NUCLEOTIDE SEQUENCE [LARGE SCALE GENOMIC DNA]</scope>
    <source>
        <strain evidence="3">180907_Pwestermani</strain>
    </source>
</reference>
<protein>
    <recommendedName>
        <fullName evidence="2">USP domain-containing protein</fullName>
    </recommendedName>
</protein>
<gene>
    <name evidence="3" type="ORF">P879_09368</name>
</gene>
<evidence type="ECO:0000313" key="3">
    <source>
        <dbReference type="EMBL" id="KAF8563252.1"/>
    </source>
</evidence>
<evidence type="ECO:0000256" key="1">
    <source>
        <dbReference type="SAM" id="MobiDB-lite"/>
    </source>
</evidence>
<dbReference type="AlphaFoldDB" id="A0A8T0D6S0"/>
<proteinExistence type="predicted"/>
<dbReference type="Pfam" id="PF00443">
    <property type="entry name" value="UCH"/>
    <property type="match status" value="1"/>
</dbReference>
<accession>A0A8T0D6S0</accession>
<dbReference type="GO" id="GO:0016579">
    <property type="term" value="P:protein deubiquitination"/>
    <property type="evidence" value="ECO:0007669"/>
    <property type="project" value="InterPro"/>
</dbReference>
<feature type="region of interest" description="Disordered" evidence="1">
    <location>
        <begin position="1"/>
        <end position="25"/>
    </location>
</feature>
<dbReference type="PROSITE" id="PS00973">
    <property type="entry name" value="USP_2"/>
    <property type="match status" value="1"/>
</dbReference>
<evidence type="ECO:0000259" key="2">
    <source>
        <dbReference type="PROSITE" id="PS50235"/>
    </source>
</evidence>
<dbReference type="Gene3D" id="3.90.70.10">
    <property type="entry name" value="Cysteine proteinases"/>
    <property type="match status" value="1"/>
</dbReference>
<dbReference type="GO" id="GO:0004843">
    <property type="term" value="F:cysteine-type deubiquitinase activity"/>
    <property type="evidence" value="ECO:0007669"/>
    <property type="project" value="InterPro"/>
</dbReference>
<organism evidence="3 4">
    <name type="scientific">Paragonimus westermani</name>
    <dbReference type="NCBI Taxonomy" id="34504"/>
    <lineage>
        <taxon>Eukaryota</taxon>
        <taxon>Metazoa</taxon>
        <taxon>Spiralia</taxon>
        <taxon>Lophotrochozoa</taxon>
        <taxon>Platyhelminthes</taxon>
        <taxon>Trematoda</taxon>
        <taxon>Digenea</taxon>
        <taxon>Plagiorchiida</taxon>
        <taxon>Troglotremata</taxon>
        <taxon>Troglotrematidae</taxon>
        <taxon>Paragonimus</taxon>
    </lineage>
</organism>
<comment type="caution">
    <text evidence="3">The sequence shown here is derived from an EMBL/GenBank/DDBJ whole genome shotgun (WGS) entry which is preliminary data.</text>
</comment>
<dbReference type="PANTHER" id="PTHR24006">
    <property type="entry name" value="UBIQUITIN CARBOXYL-TERMINAL HYDROLASE"/>
    <property type="match status" value="1"/>
</dbReference>
<dbReference type="EMBL" id="JTDF01013034">
    <property type="protein sequence ID" value="KAF8563252.1"/>
    <property type="molecule type" value="Genomic_DNA"/>
</dbReference>
<dbReference type="SUPFAM" id="SSF54001">
    <property type="entry name" value="Cysteine proteinases"/>
    <property type="match status" value="1"/>
</dbReference>
<dbReference type="InterPro" id="IPR028889">
    <property type="entry name" value="USP"/>
</dbReference>
<dbReference type="OrthoDB" id="289038at2759"/>
<dbReference type="GO" id="GO:0005634">
    <property type="term" value="C:nucleus"/>
    <property type="evidence" value="ECO:0007669"/>
    <property type="project" value="TreeGrafter"/>
</dbReference>
<dbReference type="PANTHER" id="PTHR24006:SF702">
    <property type="entry name" value="UBIQUITIN CARBOXYL-TERMINAL HYDROLASE 47"/>
    <property type="match status" value="1"/>
</dbReference>
<sequence length="339" mass="38629">MLPRNEQASHRINPGSEKGEETTEFTWPWKPRKKLTGLQNQGGTCYLNTLLQTLLHTPEFTSVANSHSASVWPPDRLFNLARTVRKEKLKRMIQEMLNLFHALITNNGGAISSKPLTDSFGWTGDEVCVHQDIQELNRLLFEQIEIALKGTNETNLINDLFRGIQCTRIRCLRCGRTSERNDEFHDINLSVMEYDSVEASLTAHTQMERLTGDNQYFCEGCQCNVDAVKMTRFEELPPILTLSLSRFYFDSKTMQSVKLEKMCSFPFILDMNSFFMDKPNQKTKYDLFSVVLHVGGSTGGGHYHAFIKDPYGTMRESHTQSVSASEFNADNRNLNTTTG</sequence>
<dbReference type="PROSITE" id="PS50235">
    <property type="entry name" value="USP_3"/>
    <property type="match status" value="1"/>
</dbReference>
<dbReference type="InterPro" id="IPR050164">
    <property type="entry name" value="Peptidase_C19"/>
</dbReference>
<dbReference type="InterPro" id="IPR001394">
    <property type="entry name" value="Peptidase_C19_UCH"/>
</dbReference>
<feature type="region of interest" description="Disordered" evidence="1">
    <location>
        <begin position="320"/>
        <end position="339"/>
    </location>
</feature>
<keyword evidence="4" id="KW-1185">Reference proteome</keyword>
<name>A0A8T0D6S0_9TREM</name>